<keyword evidence="7" id="KW-0347">Helicase</keyword>
<dbReference type="InterPro" id="IPR038718">
    <property type="entry name" value="SNF2-like_sf"/>
</dbReference>
<feature type="region of interest" description="Disordered" evidence="12">
    <location>
        <begin position="1"/>
        <end position="32"/>
    </location>
</feature>
<feature type="region of interest" description="Disordered" evidence="12">
    <location>
        <begin position="208"/>
        <end position="246"/>
    </location>
</feature>
<evidence type="ECO:0000256" key="9">
    <source>
        <dbReference type="ARBA" id="ARBA00022840"/>
    </source>
</evidence>
<feature type="domain" description="Helicase ATP-binding" evidence="14">
    <location>
        <begin position="679"/>
        <end position="910"/>
    </location>
</feature>
<evidence type="ECO:0000256" key="6">
    <source>
        <dbReference type="ARBA" id="ARBA00022801"/>
    </source>
</evidence>
<feature type="region of interest" description="Disordered" evidence="12">
    <location>
        <begin position="128"/>
        <end position="164"/>
    </location>
</feature>
<feature type="compositionally biased region" description="Polar residues" evidence="12">
    <location>
        <begin position="295"/>
        <end position="305"/>
    </location>
</feature>
<dbReference type="Proteomes" id="UP001479436">
    <property type="component" value="Unassembled WGS sequence"/>
</dbReference>
<dbReference type="Pfam" id="PF00176">
    <property type="entry name" value="SNF2-rel_dom"/>
    <property type="match status" value="1"/>
</dbReference>
<evidence type="ECO:0000313" key="16">
    <source>
        <dbReference type="Proteomes" id="UP001479436"/>
    </source>
</evidence>
<dbReference type="InterPro" id="IPR001841">
    <property type="entry name" value="Znf_RING"/>
</dbReference>
<dbReference type="CDD" id="cd18793">
    <property type="entry name" value="SF2_C_SNF"/>
    <property type="match status" value="1"/>
</dbReference>
<dbReference type="Gene3D" id="3.30.70.2330">
    <property type="match status" value="1"/>
</dbReference>
<feature type="compositionally biased region" description="Polar residues" evidence="12">
    <location>
        <begin position="346"/>
        <end position="360"/>
    </location>
</feature>
<dbReference type="Gene3D" id="3.40.50.10810">
    <property type="entry name" value="Tandem AAA-ATPase domain"/>
    <property type="match status" value="2"/>
</dbReference>
<evidence type="ECO:0000259" key="14">
    <source>
        <dbReference type="PROSITE" id="PS51192"/>
    </source>
</evidence>
<feature type="compositionally biased region" description="Polar residues" evidence="12">
    <location>
        <begin position="16"/>
        <end position="32"/>
    </location>
</feature>
<evidence type="ECO:0000256" key="10">
    <source>
        <dbReference type="ARBA" id="ARBA00023242"/>
    </source>
</evidence>
<feature type="compositionally biased region" description="Basic and acidic residues" evidence="12">
    <location>
        <begin position="225"/>
        <end position="238"/>
    </location>
</feature>
<reference evidence="15 16" key="1">
    <citation type="submission" date="2023-04" db="EMBL/GenBank/DDBJ databases">
        <title>Genome of Basidiobolus ranarum AG-B5.</title>
        <authorList>
            <person name="Stajich J.E."/>
            <person name="Carter-House D."/>
            <person name="Gryganskyi A."/>
        </authorList>
    </citation>
    <scope>NUCLEOTIDE SEQUENCE [LARGE SCALE GENOMIC DNA]</scope>
    <source>
        <strain evidence="15 16">AG-B5</strain>
    </source>
</reference>
<feature type="region of interest" description="Disordered" evidence="12">
    <location>
        <begin position="273"/>
        <end position="367"/>
    </location>
</feature>
<comment type="similarity">
    <text evidence="2">Belongs to the SNF2/RAD54 helicase family.</text>
</comment>
<dbReference type="InterPro" id="IPR013083">
    <property type="entry name" value="Znf_RING/FYVE/PHD"/>
</dbReference>
<name>A0ABR2X1P7_9FUNG</name>
<keyword evidence="9" id="KW-0067">ATP-binding</keyword>
<dbReference type="PROSITE" id="PS00518">
    <property type="entry name" value="ZF_RING_1"/>
    <property type="match status" value="1"/>
</dbReference>
<dbReference type="InterPro" id="IPR014001">
    <property type="entry name" value="Helicase_ATP-bd"/>
</dbReference>
<dbReference type="Gene3D" id="3.30.40.10">
    <property type="entry name" value="Zinc/RING finger domain, C3HC4 (zinc finger)"/>
    <property type="match status" value="1"/>
</dbReference>
<dbReference type="InterPro" id="IPR014905">
    <property type="entry name" value="HIRAN"/>
</dbReference>
<feature type="compositionally biased region" description="Polar residues" evidence="12">
    <location>
        <begin position="150"/>
        <end position="161"/>
    </location>
</feature>
<dbReference type="SMART" id="SM00487">
    <property type="entry name" value="DEXDc"/>
    <property type="match status" value="1"/>
</dbReference>
<dbReference type="SMART" id="SM00184">
    <property type="entry name" value="RING"/>
    <property type="match status" value="1"/>
</dbReference>
<dbReference type="InterPro" id="IPR017907">
    <property type="entry name" value="Znf_RING_CS"/>
</dbReference>
<dbReference type="SUPFAM" id="SSF57850">
    <property type="entry name" value="RING/U-box"/>
    <property type="match status" value="1"/>
</dbReference>
<dbReference type="InterPro" id="IPR027417">
    <property type="entry name" value="P-loop_NTPase"/>
</dbReference>
<evidence type="ECO:0000256" key="4">
    <source>
        <dbReference type="ARBA" id="ARBA00022741"/>
    </source>
</evidence>
<evidence type="ECO:0000256" key="12">
    <source>
        <dbReference type="SAM" id="MobiDB-lite"/>
    </source>
</evidence>
<evidence type="ECO:0000256" key="1">
    <source>
        <dbReference type="ARBA" id="ARBA00004123"/>
    </source>
</evidence>
<dbReference type="InterPro" id="IPR001650">
    <property type="entry name" value="Helicase_C-like"/>
</dbReference>
<comment type="subcellular location">
    <subcellularLocation>
        <location evidence="1">Nucleus</location>
    </subcellularLocation>
</comment>
<feature type="compositionally biased region" description="Polar residues" evidence="12">
    <location>
        <begin position="209"/>
        <end position="223"/>
    </location>
</feature>
<dbReference type="PANTHER" id="PTHR45626">
    <property type="entry name" value="TRANSCRIPTION TERMINATION FACTOR 2-RELATED"/>
    <property type="match status" value="1"/>
</dbReference>
<accession>A0ABR2X1P7</accession>
<dbReference type="InterPro" id="IPR000330">
    <property type="entry name" value="SNF2_N"/>
</dbReference>
<keyword evidence="16" id="KW-1185">Reference proteome</keyword>
<dbReference type="SUPFAM" id="SSF52540">
    <property type="entry name" value="P-loop containing nucleoside triphosphate hydrolases"/>
    <property type="match status" value="2"/>
</dbReference>
<dbReference type="EMBL" id="JASJQH010000067">
    <property type="protein sequence ID" value="KAK9767591.1"/>
    <property type="molecule type" value="Genomic_DNA"/>
</dbReference>
<evidence type="ECO:0000256" key="8">
    <source>
        <dbReference type="ARBA" id="ARBA00022833"/>
    </source>
</evidence>
<evidence type="ECO:0000256" key="5">
    <source>
        <dbReference type="ARBA" id="ARBA00022771"/>
    </source>
</evidence>
<keyword evidence="6" id="KW-0378">Hydrolase</keyword>
<evidence type="ECO:0000256" key="11">
    <source>
        <dbReference type="PROSITE-ProRule" id="PRU00175"/>
    </source>
</evidence>
<evidence type="ECO:0000256" key="7">
    <source>
        <dbReference type="ARBA" id="ARBA00022806"/>
    </source>
</evidence>
<dbReference type="PROSITE" id="PS50089">
    <property type="entry name" value="ZF_RING_2"/>
    <property type="match status" value="1"/>
</dbReference>
<organism evidence="15 16">
    <name type="scientific">Basidiobolus ranarum</name>
    <dbReference type="NCBI Taxonomy" id="34480"/>
    <lineage>
        <taxon>Eukaryota</taxon>
        <taxon>Fungi</taxon>
        <taxon>Fungi incertae sedis</taxon>
        <taxon>Zoopagomycota</taxon>
        <taxon>Entomophthoromycotina</taxon>
        <taxon>Basidiobolomycetes</taxon>
        <taxon>Basidiobolales</taxon>
        <taxon>Basidiobolaceae</taxon>
        <taxon>Basidiobolus</taxon>
    </lineage>
</organism>
<keyword evidence="10" id="KW-0539">Nucleus</keyword>
<dbReference type="Pfam" id="PF08797">
    <property type="entry name" value="HIRAN"/>
    <property type="match status" value="1"/>
</dbReference>
<dbReference type="Pfam" id="PF14634">
    <property type="entry name" value="zf-RING_5"/>
    <property type="match status" value="1"/>
</dbReference>
<evidence type="ECO:0000256" key="2">
    <source>
        <dbReference type="ARBA" id="ARBA00007025"/>
    </source>
</evidence>
<dbReference type="CDD" id="cd18008">
    <property type="entry name" value="DEXDc_SHPRH-like"/>
    <property type="match status" value="1"/>
</dbReference>
<keyword evidence="4" id="KW-0547">Nucleotide-binding</keyword>
<keyword evidence="8" id="KW-0862">Zinc</keyword>
<evidence type="ECO:0000313" key="15">
    <source>
        <dbReference type="EMBL" id="KAK9767591.1"/>
    </source>
</evidence>
<dbReference type="Gene3D" id="3.40.50.300">
    <property type="entry name" value="P-loop containing nucleotide triphosphate hydrolases"/>
    <property type="match status" value="1"/>
</dbReference>
<evidence type="ECO:0000259" key="13">
    <source>
        <dbReference type="PROSITE" id="PS50089"/>
    </source>
</evidence>
<feature type="compositionally biased region" description="Polar residues" evidence="12">
    <location>
        <begin position="128"/>
        <end position="142"/>
    </location>
</feature>
<dbReference type="PROSITE" id="PS51192">
    <property type="entry name" value="HELICASE_ATP_BIND_1"/>
    <property type="match status" value="1"/>
</dbReference>
<sequence length="1234" mass="140193">MDLNELPNFPPAQGIGSVSSTDMTQTRPNESLETYLWDEDVVADEVRKASIDAPEISKTLIAPNASDNSEVTVADKPLNFNRISETPVHVAHNNAKFDTLSLESLKENTLDNVVTSLDDITEDHFHTQSTDYNTLPLTTSNGEPEDYNYPEQSTSQNSNYNRPIPTKFSDFKDLESIFENSPNLQTQTPYRSNIENREISESPNIFEISDSSFSHTPTPSQSYIDHPRETHIDSEESSIKGSSDNYNEIDPSWVDLTRLNRSHPDNLSIELSNIQKQKRRREETPEQVQQQTTRMNNSVSNNQVIDLTEDSDILDVLPHPTPSKRQRHTSSHSSYPSSEHKYPESEQNASYESSASSMATTEKRQPEIVDLTIIDSDEEIPTTNSERPLWSKAPFNADNTGFNMPSNFRQFTQYNSFSPSQNTSSNTLPANFSSEEVCFGMIRCLVLTTRRLLQPVNNPQVIEIDDDDDDENKLIIHRDKSNQQDPTCIKVHYKKGQELGYLERSSANGLAPLMDAKLIRVEGYLPRFRGKSNAFVTAVNLYLFGRKDAVQIVGNGLYSFGLHLSDPQEYVPDKVYLNPFNRQALPPQSSGPSQTPVDTLYQWLETPVNLPELEPDARLIPKLYKHQKQALYFLTEREKVNKTNHESGKFSCSLYKVISSKYNRKQVLYKHLVTDEEIYDQPNEPRGGLLADDMGLGKTISIIALILSTHTRVKEPEDYFSENDAAERDSQDGDGDFQSSLNMDEDFKVSLPTRTNSVPPIDGPREREVGDLSVQSRATLIICPLSVVANWEEQFSLHVKKNVLSVYVYHGNNRNTNPRALAKYDVVITTYNVLALEYSRSDKHGTKSPLQEVKWLRIVLDEAHVIKDISTIQSKAACNLLAERRWCLSGTPVQNKIDDLYSLVKFLQIPSLCEFPVWQHIFTRPLKNNENRAILRLQTLMKCITLRRVKTQEYDGKPILKLPPKRDIFAWLEFSEPEQKLYDKVATEAKEKVNKMLDAANPLRQYMNVLQWILKLRQICAHHSLCDTSVLNLEVENNAQLKEKAGLLLSIMRDSGDDKCQFCFQEVGEMPYLTKCEHIFCQSCAANLILNDFNKGKTSRFCPSCGVTLIKTDVVQVRGEIPDQSTQPCKIRPGLPEQSTKIQALIKALQNPPKYDADDEICEQDRRINAKSVVFSQWTSMLDLIEDTLKENHIQFARLDGKMNRVQRSLNIEKFRDSPQVTVILVSLKAGGVG</sequence>
<dbReference type="InterPro" id="IPR050628">
    <property type="entry name" value="SNF2_RAD54_helicase_TF"/>
</dbReference>
<dbReference type="Pfam" id="PF00271">
    <property type="entry name" value="Helicase_C"/>
    <property type="match status" value="1"/>
</dbReference>
<dbReference type="PANTHER" id="PTHR45626:SF52">
    <property type="entry name" value="SINGLE-STRANDED DNA-DEPENDENT ATPASE (EUROFUNG)"/>
    <property type="match status" value="1"/>
</dbReference>
<proteinExistence type="inferred from homology"/>
<dbReference type="InterPro" id="IPR049730">
    <property type="entry name" value="SNF2/RAD54-like_C"/>
</dbReference>
<keyword evidence="3" id="KW-0479">Metal-binding</keyword>
<evidence type="ECO:0000256" key="3">
    <source>
        <dbReference type="ARBA" id="ARBA00022723"/>
    </source>
</evidence>
<feature type="domain" description="RING-type" evidence="13">
    <location>
        <begin position="1060"/>
        <end position="1105"/>
    </location>
</feature>
<gene>
    <name evidence="15" type="ORF">K7432_002478</name>
</gene>
<keyword evidence="5 11" id="KW-0863">Zinc-finger</keyword>
<comment type="caution">
    <text evidence="15">The sequence shown here is derived from an EMBL/GenBank/DDBJ whole genome shotgun (WGS) entry which is preliminary data.</text>
</comment>
<protein>
    <submittedName>
        <fullName evidence="15">Uncharacterized protein</fullName>
    </submittedName>
</protein>